<dbReference type="InterPro" id="IPR018119">
    <property type="entry name" value="Strictosidine_synth_cons-reg"/>
</dbReference>
<evidence type="ECO:0000256" key="3">
    <source>
        <dbReference type="ARBA" id="ARBA00023180"/>
    </source>
</evidence>
<evidence type="ECO:0000313" key="6">
    <source>
        <dbReference type="EMBL" id="TMW65997.1"/>
    </source>
</evidence>
<dbReference type="EMBL" id="SPLM01000036">
    <property type="protein sequence ID" value="TMW65997.1"/>
    <property type="molecule type" value="Genomic_DNA"/>
</dbReference>
<evidence type="ECO:0000256" key="4">
    <source>
        <dbReference type="SAM" id="MobiDB-lite"/>
    </source>
</evidence>
<gene>
    <name evidence="6" type="ORF">Poli38472_003762</name>
</gene>
<dbReference type="Pfam" id="PF03088">
    <property type="entry name" value="Str_synth"/>
    <property type="match status" value="1"/>
</dbReference>
<dbReference type="GO" id="GO:0012505">
    <property type="term" value="C:endomembrane system"/>
    <property type="evidence" value="ECO:0007669"/>
    <property type="project" value="TreeGrafter"/>
</dbReference>
<name>A0A8K1CP37_PYTOL</name>
<dbReference type="InterPro" id="IPR011042">
    <property type="entry name" value="6-blade_b-propeller_TolB-like"/>
</dbReference>
<evidence type="ECO:0000313" key="7">
    <source>
        <dbReference type="Proteomes" id="UP000794436"/>
    </source>
</evidence>
<dbReference type="AlphaFoldDB" id="A0A8K1CP37"/>
<comment type="caution">
    <text evidence="6">The sequence shown here is derived from an EMBL/GenBank/DDBJ whole genome shotgun (WGS) entry which is preliminary data.</text>
</comment>
<proteinExistence type="inferred from homology"/>
<keyword evidence="2" id="KW-0597">Phosphoprotein</keyword>
<evidence type="ECO:0000256" key="1">
    <source>
        <dbReference type="ARBA" id="ARBA00009191"/>
    </source>
</evidence>
<feature type="region of interest" description="Disordered" evidence="4">
    <location>
        <begin position="1"/>
        <end position="22"/>
    </location>
</feature>
<accession>A0A8K1CP37</accession>
<dbReference type="PANTHER" id="PTHR10426:SF88">
    <property type="entry name" value="ADIPOCYTE PLASMA MEMBRANE-ASSOCIATED PROTEIN HEMOMUCIN-RELATED"/>
    <property type="match status" value="1"/>
</dbReference>
<sequence length="444" mass="49452">MAKRKNQPTEAPAPAAPAANDAAPPPPGITAFISKPVLFLALAAALMSLALDYVSAPIEPQEYAFEYQLRTLEQQSRYEANVNSILDHEVFQRSEIVLQDEALAPEALAVSPDGDKAFVSLRDGRVAYLTRDADEKVTLHDFARTGEFNEDTHCKLPSTEPVCGRPLGLAFVEAGPFEKRFLTEKQFPQGVQLFSGSHVLLVADAYKGLLLMDATGAKTLLFDSVGARKLNFLNALTVASDGNVYLTESSRRYKRNSVVMDNLERRFTGRLLHFDPRTGRARVLAKELGFPNGIVMAEDDKVLLIAVGFQQKIVKYTLATKELTDFAYLPGQPDNLDIESVVSKKVLLVGMVDIEPLWRRYVVPQLKVRKFLSLVVPQRFLQKLVSRRGTFAAVDLESGEIQRIYEDSDAIARYTSGVQRFGEYFYVLSWARDNLVRIPATAFN</sequence>
<dbReference type="SUPFAM" id="SSF63829">
    <property type="entry name" value="Calcium-dependent phosphotriesterase"/>
    <property type="match status" value="1"/>
</dbReference>
<protein>
    <recommendedName>
        <fullName evidence="5">Strictosidine synthase conserved region domain-containing protein</fullName>
    </recommendedName>
</protein>
<organism evidence="6 7">
    <name type="scientific">Pythium oligandrum</name>
    <name type="common">Mycoparasitic fungus</name>
    <dbReference type="NCBI Taxonomy" id="41045"/>
    <lineage>
        <taxon>Eukaryota</taxon>
        <taxon>Sar</taxon>
        <taxon>Stramenopiles</taxon>
        <taxon>Oomycota</taxon>
        <taxon>Peronosporomycetes</taxon>
        <taxon>Pythiales</taxon>
        <taxon>Pythiaceae</taxon>
        <taxon>Pythium</taxon>
    </lineage>
</organism>
<comment type="similarity">
    <text evidence="1">Belongs to the strictosidine synthase family.</text>
</comment>
<dbReference type="PANTHER" id="PTHR10426">
    <property type="entry name" value="STRICTOSIDINE SYNTHASE-RELATED"/>
    <property type="match status" value="1"/>
</dbReference>
<feature type="compositionally biased region" description="Low complexity" evidence="4">
    <location>
        <begin position="12"/>
        <end position="22"/>
    </location>
</feature>
<feature type="domain" description="Strictosidine synthase conserved region" evidence="5">
    <location>
        <begin position="234"/>
        <end position="318"/>
    </location>
</feature>
<keyword evidence="3" id="KW-0325">Glycoprotein</keyword>
<dbReference type="GO" id="GO:0016787">
    <property type="term" value="F:hydrolase activity"/>
    <property type="evidence" value="ECO:0007669"/>
    <property type="project" value="TreeGrafter"/>
</dbReference>
<evidence type="ECO:0000259" key="5">
    <source>
        <dbReference type="Pfam" id="PF03088"/>
    </source>
</evidence>
<reference evidence="6" key="1">
    <citation type="submission" date="2019-03" db="EMBL/GenBank/DDBJ databases">
        <title>Long read genome sequence of the mycoparasitic Pythium oligandrum ATCC 38472 isolated from sugarbeet rhizosphere.</title>
        <authorList>
            <person name="Gaulin E."/>
        </authorList>
    </citation>
    <scope>NUCLEOTIDE SEQUENCE</scope>
    <source>
        <strain evidence="6">ATCC 38472_TT</strain>
    </source>
</reference>
<dbReference type="Proteomes" id="UP000794436">
    <property type="component" value="Unassembled WGS sequence"/>
</dbReference>
<keyword evidence="7" id="KW-1185">Reference proteome</keyword>
<dbReference type="Gene3D" id="2.120.10.30">
    <property type="entry name" value="TolB, C-terminal domain"/>
    <property type="match status" value="2"/>
</dbReference>
<evidence type="ECO:0000256" key="2">
    <source>
        <dbReference type="ARBA" id="ARBA00022553"/>
    </source>
</evidence>
<dbReference type="OrthoDB" id="5307922at2759"/>